<keyword evidence="5" id="KW-1185">Reference proteome</keyword>
<evidence type="ECO:0000313" key="4">
    <source>
        <dbReference type="EMBL" id="EEF58890.1"/>
    </source>
</evidence>
<dbReference type="GO" id="GO:0006352">
    <property type="term" value="P:DNA-templated transcription initiation"/>
    <property type="evidence" value="ECO:0007669"/>
    <property type="project" value="InterPro"/>
</dbReference>
<comment type="caution">
    <text evidence="4">The sequence shown here is derived from an EMBL/GenBank/DDBJ whole genome shotgun (WGS) entry which is preliminary data.</text>
</comment>
<dbReference type="GO" id="GO:0016987">
    <property type="term" value="F:sigma factor activity"/>
    <property type="evidence" value="ECO:0007669"/>
    <property type="project" value="UniProtKB-KW"/>
</dbReference>
<dbReference type="InterPro" id="IPR039425">
    <property type="entry name" value="RNA_pol_sigma-70-like"/>
</dbReference>
<dbReference type="RefSeq" id="WP_007417030.1">
    <property type="nucleotide sequence ID" value="NZ_ABOX02000035.1"/>
</dbReference>
<protein>
    <submittedName>
        <fullName evidence="4">RNA polymerase, sigma-24 subunit, ECF subfamily</fullName>
    </submittedName>
</protein>
<dbReference type="AlphaFoldDB" id="B9XMJ1"/>
<evidence type="ECO:0000256" key="1">
    <source>
        <dbReference type="ARBA" id="ARBA00023015"/>
    </source>
</evidence>
<evidence type="ECO:0000256" key="2">
    <source>
        <dbReference type="ARBA" id="ARBA00023082"/>
    </source>
</evidence>
<organism evidence="4 5">
    <name type="scientific">Pedosphaera parvula (strain Ellin514)</name>
    <dbReference type="NCBI Taxonomy" id="320771"/>
    <lineage>
        <taxon>Bacteria</taxon>
        <taxon>Pseudomonadati</taxon>
        <taxon>Verrucomicrobiota</taxon>
        <taxon>Pedosphaerae</taxon>
        <taxon>Pedosphaerales</taxon>
        <taxon>Pedosphaeraceae</taxon>
        <taxon>Pedosphaera</taxon>
    </lineage>
</organism>
<keyword evidence="3" id="KW-0804">Transcription</keyword>
<evidence type="ECO:0000256" key="3">
    <source>
        <dbReference type="ARBA" id="ARBA00023163"/>
    </source>
</evidence>
<accession>B9XMJ1</accession>
<keyword evidence="2" id="KW-0731">Sigma factor</keyword>
<dbReference type="SUPFAM" id="SSF88946">
    <property type="entry name" value="Sigma2 domain of RNA polymerase sigma factors"/>
    <property type="match status" value="1"/>
</dbReference>
<keyword evidence="1" id="KW-0805">Transcription regulation</keyword>
<proteinExistence type="predicted"/>
<dbReference type="OrthoDB" id="128557at2"/>
<gene>
    <name evidence="4" type="ORF">Cflav_PD2892</name>
</gene>
<reference evidence="4 5" key="1">
    <citation type="journal article" date="2011" name="J. Bacteriol.">
        <title>Genome sequence of 'Pedosphaera parvula' Ellin514, an aerobic Verrucomicrobial isolate from pasture soil.</title>
        <authorList>
            <person name="Kant R."/>
            <person name="van Passel M.W."/>
            <person name="Sangwan P."/>
            <person name="Palva A."/>
            <person name="Lucas S."/>
            <person name="Copeland A."/>
            <person name="Lapidus A."/>
            <person name="Glavina Del Rio T."/>
            <person name="Dalin E."/>
            <person name="Tice H."/>
            <person name="Bruce D."/>
            <person name="Goodwin L."/>
            <person name="Pitluck S."/>
            <person name="Chertkov O."/>
            <person name="Larimer F.W."/>
            <person name="Land M.L."/>
            <person name="Hauser L."/>
            <person name="Brettin T.S."/>
            <person name="Detter J.C."/>
            <person name="Han S."/>
            <person name="de Vos W.M."/>
            <person name="Janssen P.H."/>
            <person name="Smidt H."/>
        </authorList>
    </citation>
    <scope>NUCLEOTIDE SEQUENCE [LARGE SCALE GENOMIC DNA]</scope>
    <source>
        <strain evidence="4 5">Ellin514</strain>
    </source>
</reference>
<sequence>MIFPEPAIVPQHQKFDTTHWSMVMLAGKTHSAQCAEALERLCRTYWLPLYFFVRGRGFGAEDAQDLTQQFFLTLLARNDFSTVNPAKGKFRTFLLTSLTHFLANEWDRSKAAKRGGGKTIISLEGIKAEESYQVELSHHISPDKSFDQRWAISVLEQALLQLERELMQQGKQKLFEELKQFLTNDPKEQDYSEVAVGLGMSNQHVAVTVFRLRKRYGELVRSEVAQTVASPLDLEDEMRHLFQALML</sequence>
<name>B9XMJ1_PEDPL</name>
<dbReference type="EMBL" id="ABOX02000035">
    <property type="protein sequence ID" value="EEF58890.1"/>
    <property type="molecule type" value="Genomic_DNA"/>
</dbReference>
<dbReference type="PANTHER" id="PTHR43133:SF51">
    <property type="entry name" value="RNA POLYMERASE SIGMA FACTOR"/>
    <property type="match status" value="1"/>
</dbReference>
<dbReference type="PANTHER" id="PTHR43133">
    <property type="entry name" value="RNA POLYMERASE ECF-TYPE SIGMA FACTO"/>
    <property type="match status" value="1"/>
</dbReference>
<dbReference type="InterPro" id="IPR013325">
    <property type="entry name" value="RNA_pol_sigma_r2"/>
</dbReference>
<dbReference type="Proteomes" id="UP000003688">
    <property type="component" value="Unassembled WGS sequence"/>
</dbReference>
<dbReference type="Gene3D" id="1.10.1740.10">
    <property type="match status" value="1"/>
</dbReference>
<evidence type="ECO:0000313" key="5">
    <source>
        <dbReference type="Proteomes" id="UP000003688"/>
    </source>
</evidence>